<protein>
    <submittedName>
        <fullName evidence="4">Mechanosensitive ion channel</fullName>
    </submittedName>
</protein>
<evidence type="ECO:0000256" key="1">
    <source>
        <dbReference type="SAM" id="Phobius"/>
    </source>
</evidence>
<dbReference type="PANTHER" id="PTHR30566:SF25">
    <property type="entry name" value="INNER MEMBRANE PROTEIN"/>
    <property type="match status" value="1"/>
</dbReference>
<feature type="transmembrane region" description="Helical" evidence="1">
    <location>
        <begin position="206"/>
        <end position="229"/>
    </location>
</feature>
<dbReference type="AlphaFoldDB" id="A0A5J5GLP0"/>
<evidence type="ECO:0000259" key="3">
    <source>
        <dbReference type="Pfam" id="PF00924"/>
    </source>
</evidence>
<accession>A0A5J5GLP0</accession>
<keyword evidence="2" id="KW-0732">Signal</keyword>
<dbReference type="RefSeq" id="WP_150444480.1">
    <property type="nucleotide sequence ID" value="NZ_VYQE01000002.1"/>
</dbReference>
<dbReference type="Gene3D" id="1.10.287.1260">
    <property type="match status" value="1"/>
</dbReference>
<dbReference type="SUPFAM" id="SSF50182">
    <property type="entry name" value="Sm-like ribonucleoproteins"/>
    <property type="match status" value="1"/>
</dbReference>
<keyword evidence="5" id="KW-1185">Reference proteome</keyword>
<feature type="chain" id="PRO_5023843976" evidence="2">
    <location>
        <begin position="25"/>
        <end position="555"/>
    </location>
</feature>
<dbReference type="PANTHER" id="PTHR30566">
    <property type="entry name" value="YNAI-RELATED MECHANOSENSITIVE ION CHANNEL"/>
    <property type="match status" value="1"/>
</dbReference>
<feature type="signal peptide" evidence="2">
    <location>
        <begin position="1"/>
        <end position="24"/>
    </location>
</feature>
<feature type="transmembrane region" description="Helical" evidence="1">
    <location>
        <begin position="359"/>
        <end position="381"/>
    </location>
</feature>
<comment type="caution">
    <text evidence="4">The sequence shown here is derived from an EMBL/GenBank/DDBJ whole genome shotgun (WGS) entry which is preliminary data.</text>
</comment>
<evidence type="ECO:0000313" key="4">
    <source>
        <dbReference type="EMBL" id="KAA9008947.1"/>
    </source>
</evidence>
<proteinExistence type="predicted"/>
<dbReference type="Proteomes" id="UP000326554">
    <property type="component" value="Unassembled WGS sequence"/>
</dbReference>
<feature type="transmembrane region" description="Helical" evidence="1">
    <location>
        <begin position="280"/>
        <end position="301"/>
    </location>
</feature>
<feature type="domain" description="Mechanosensitive ion channel MscS" evidence="3">
    <location>
        <begin position="383"/>
        <end position="449"/>
    </location>
</feature>
<dbReference type="InterPro" id="IPR006685">
    <property type="entry name" value="MscS_channel_2nd"/>
</dbReference>
<keyword evidence="1" id="KW-1133">Transmembrane helix</keyword>
<reference evidence="4 5" key="1">
    <citation type="submission" date="2019-09" db="EMBL/GenBank/DDBJ databases">
        <authorList>
            <person name="Park J.-S."/>
            <person name="Choi H.-J."/>
        </authorList>
    </citation>
    <scope>NUCLEOTIDE SEQUENCE [LARGE SCALE GENOMIC DNA]</scope>
    <source>
        <strain evidence="4 5">176SS1-4</strain>
    </source>
</reference>
<feature type="transmembrane region" description="Helical" evidence="1">
    <location>
        <begin position="335"/>
        <end position="353"/>
    </location>
</feature>
<dbReference type="Pfam" id="PF00924">
    <property type="entry name" value="MS_channel_2nd"/>
    <property type="match status" value="1"/>
</dbReference>
<evidence type="ECO:0000256" key="2">
    <source>
        <dbReference type="SAM" id="SignalP"/>
    </source>
</evidence>
<organism evidence="4 5">
    <name type="scientific">Histidinibacterium aquaticum</name>
    <dbReference type="NCBI Taxonomy" id="2613962"/>
    <lineage>
        <taxon>Bacteria</taxon>
        <taxon>Pseudomonadati</taxon>
        <taxon>Pseudomonadota</taxon>
        <taxon>Alphaproteobacteria</taxon>
        <taxon>Rhodobacterales</taxon>
        <taxon>Paracoccaceae</taxon>
        <taxon>Histidinibacterium</taxon>
    </lineage>
</organism>
<keyword evidence="1" id="KW-0472">Membrane</keyword>
<dbReference type="InterPro" id="IPR010920">
    <property type="entry name" value="LSM_dom_sf"/>
</dbReference>
<keyword evidence="1" id="KW-0812">Transmembrane</keyword>
<dbReference type="GO" id="GO:0016020">
    <property type="term" value="C:membrane"/>
    <property type="evidence" value="ECO:0007669"/>
    <property type="project" value="InterPro"/>
</dbReference>
<dbReference type="GO" id="GO:0008381">
    <property type="term" value="F:mechanosensitive monoatomic ion channel activity"/>
    <property type="evidence" value="ECO:0007669"/>
    <property type="project" value="UniProtKB-ARBA"/>
</dbReference>
<sequence>MRAPALYLALIVSVLLSAGQQLVAQQDQSSNWYEIDELNPGLGAAPEDIDRATPQAAMESFMFRASEGDWESAAHVLDLASIPEEAQAEIGPERAKQLYTIIDRKIIVDWHMLLDRPDGLNARAPSDSAMSGEPRRSLLLWIVDLPERPVTIRLNRVKAEGEDAAWVFSRQSVENLPALADRFGPSALEQMLPDPLRTRAFWGLRWWEVIALPLMIAVATLLGSITYSLMSRGLHRTRRDDGSSSLLVAMRPPAVLAVVTLTVGLMTKHLFVFSGRIDTVLSPLIAIGFVSVTLWAIINAVDTLLDRLVQFDGGELSSVAEGQERKRQFATKIAAARRAIIVIVVIFGAGIVLREANMMQTLGFSLLASASVTTLVLAFAARNVLANIMASMQIAMNQSAKMGDKLLYQGYMCSVERINFTFVQLRVWTGKRLIVPVSEFVAEPFENWTMQEPFMIMEIRLRLAHGADIEPLRKRYFEILDQLDEGGEPHADSRGVYVSNHDVFGMEALFMVPCEDPNTAWARACEVRERLLRAAADLEMEAEAMFPDANPAEAA</sequence>
<gene>
    <name evidence="4" type="ORF">F3S47_06705</name>
</gene>
<dbReference type="EMBL" id="VYQE01000002">
    <property type="protein sequence ID" value="KAA9008947.1"/>
    <property type="molecule type" value="Genomic_DNA"/>
</dbReference>
<name>A0A5J5GLP0_9RHOB</name>
<evidence type="ECO:0000313" key="5">
    <source>
        <dbReference type="Proteomes" id="UP000326554"/>
    </source>
</evidence>